<keyword evidence="2" id="KW-0378">Hydrolase</keyword>
<evidence type="ECO:0000256" key="2">
    <source>
        <dbReference type="ARBA" id="ARBA00022801"/>
    </source>
</evidence>
<dbReference type="InterPro" id="IPR051558">
    <property type="entry name" value="Metallophosphoesterase_PAP"/>
</dbReference>
<keyword evidence="1 3" id="KW-0732">Signal</keyword>
<evidence type="ECO:0000259" key="4">
    <source>
        <dbReference type="Pfam" id="PF00149"/>
    </source>
</evidence>
<sequence>MARQLTLGLSVLLSLLVSAATTPEEAVPSLASDDECAASDGSCALNALQHRGTRKAAAVEAAASKENASRTWAWSRGPPKHGMAYNGIAWDELTVGNPMEETHVFAIGDWGGMDGSFVPEKPHPQIICYPDGSKPGPHVFPRSRMSCGHKDLVNCYWPGKECKSICGFMPGVDENPQLLVANVFRARAAKNNPEYILNVGDNFYWGGIETTCGHSMGTIHPTTKHQFDTVFEGVYSGGGLSGKKWISVLGNHDYGGFHFDNGWDQQIAYTWSSKSRWIMPALYFSQHVDFPDQGFSVDIFMLDSNAMDAKPPDEDPMHNICSEKYNAYQIDCSATGGPASMESCLSWFKSLWDAQAKWLEKRLRLSRAHWQIAVTHFPCGHHSHWYKYLHTHHGLDLLVTGHTHYQKVYHKSRLLGGMTCFITGGGGGITSESPPKGHSSSMYGFFDLTVTKGHIDVESINFNGVTLSKDRVYPTHRHYRH</sequence>
<dbReference type="Pfam" id="PF00149">
    <property type="entry name" value="Metallophos"/>
    <property type="match status" value="1"/>
</dbReference>
<dbReference type="EMBL" id="HBGE01065687">
    <property type="protein sequence ID" value="CAD9162614.1"/>
    <property type="molecule type" value="Transcribed_RNA"/>
</dbReference>
<dbReference type="PANTHER" id="PTHR10161:SF14">
    <property type="entry name" value="TARTRATE-RESISTANT ACID PHOSPHATASE TYPE 5"/>
    <property type="match status" value="1"/>
</dbReference>
<feature type="chain" id="PRO_5031459916" description="Calcineurin-like phosphoesterase domain-containing protein" evidence="3">
    <location>
        <begin position="22"/>
        <end position="481"/>
    </location>
</feature>
<evidence type="ECO:0000313" key="5">
    <source>
        <dbReference type="EMBL" id="CAD9162614.1"/>
    </source>
</evidence>
<evidence type="ECO:0000256" key="3">
    <source>
        <dbReference type="SAM" id="SignalP"/>
    </source>
</evidence>
<dbReference type="Gene3D" id="3.60.21.10">
    <property type="match status" value="1"/>
</dbReference>
<gene>
    <name evidence="5" type="ORF">ACAT0790_LOCUS39379</name>
</gene>
<evidence type="ECO:0000256" key="1">
    <source>
        <dbReference type="ARBA" id="ARBA00022729"/>
    </source>
</evidence>
<protein>
    <recommendedName>
        <fullName evidence="4">Calcineurin-like phosphoesterase domain-containing protein</fullName>
    </recommendedName>
</protein>
<reference evidence="5" key="1">
    <citation type="submission" date="2021-01" db="EMBL/GenBank/DDBJ databases">
        <authorList>
            <person name="Corre E."/>
            <person name="Pelletier E."/>
            <person name="Niang G."/>
            <person name="Scheremetjew M."/>
            <person name="Finn R."/>
            <person name="Kale V."/>
            <person name="Holt S."/>
            <person name="Cochrane G."/>
            <person name="Meng A."/>
            <person name="Brown T."/>
            <person name="Cohen L."/>
        </authorList>
    </citation>
    <scope>NUCLEOTIDE SEQUENCE</scope>
    <source>
        <strain evidence="5">OF101</strain>
    </source>
</reference>
<dbReference type="SUPFAM" id="SSF56300">
    <property type="entry name" value="Metallo-dependent phosphatases"/>
    <property type="match status" value="1"/>
</dbReference>
<feature type="domain" description="Calcineurin-like phosphoesterase" evidence="4">
    <location>
        <begin position="182"/>
        <end position="405"/>
    </location>
</feature>
<dbReference type="AlphaFoldDB" id="A0A7S1RCW6"/>
<dbReference type="InterPro" id="IPR029052">
    <property type="entry name" value="Metallo-depent_PP-like"/>
</dbReference>
<dbReference type="InterPro" id="IPR004843">
    <property type="entry name" value="Calcineurin-like_PHP"/>
</dbReference>
<dbReference type="PANTHER" id="PTHR10161">
    <property type="entry name" value="TARTRATE-RESISTANT ACID PHOSPHATASE TYPE 5"/>
    <property type="match status" value="1"/>
</dbReference>
<name>A0A7S1RCW6_ALECA</name>
<dbReference type="GO" id="GO:0016787">
    <property type="term" value="F:hydrolase activity"/>
    <property type="evidence" value="ECO:0007669"/>
    <property type="project" value="UniProtKB-KW"/>
</dbReference>
<organism evidence="5">
    <name type="scientific">Alexandrium catenella</name>
    <name type="common">Red tide dinoflagellate</name>
    <name type="synonym">Gonyaulax catenella</name>
    <dbReference type="NCBI Taxonomy" id="2925"/>
    <lineage>
        <taxon>Eukaryota</taxon>
        <taxon>Sar</taxon>
        <taxon>Alveolata</taxon>
        <taxon>Dinophyceae</taxon>
        <taxon>Gonyaulacales</taxon>
        <taxon>Pyrocystaceae</taxon>
        <taxon>Alexandrium</taxon>
    </lineage>
</organism>
<proteinExistence type="predicted"/>
<accession>A0A7S1RCW6</accession>
<feature type="signal peptide" evidence="3">
    <location>
        <begin position="1"/>
        <end position="21"/>
    </location>
</feature>